<organism evidence="2 3">
    <name type="scientific">Flavobacterium cyanobacteriorum</name>
    <dbReference type="NCBI Taxonomy" id="2022802"/>
    <lineage>
        <taxon>Bacteria</taxon>
        <taxon>Pseudomonadati</taxon>
        <taxon>Bacteroidota</taxon>
        <taxon>Flavobacteriia</taxon>
        <taxon>Flavobacteriales</taxon>
        <taxon>Flavobacteriaceae</taxon>
        <taxon>Flavobacterium</taxon>
    </lineage>
</organism>
<dbReference type="InterPro" id="IPR038670">
    <property type="entry name" value="HslJ-like_sf"/>
</dbReference>
<evidence type="ECO:0000313" key="3">
    <source>
        <dbReference type="Proteomes" id="UP000216605"/>
    </source>
</evidence>
<dbReference type="Gene3D" id="2.40.128.270">
    <property type="match status" value="1"/>
</dbReference>
<dbReference type="EMBL" id="NOXV01000257">
    <property type="protein sequence ID" value="OYQ37233.1"/>
    <property type="molecule type" value="Genomic_DNA"/>
</dbReference>
<protein>
    <recommendedName>
        <fullName evidence="1">DUF306 domain-containing protein</fullName>
    </recommendedName>
</protein>
<dbReference type="OrthoDB" id="880459at2"/>
<keyword evidence="3" id="KW-1185">Reference proteome</keyword>
<dbReference type="InterPro" id="IPR053147">
    <property type="entry name" value="Hsp_HslJ-like"/>
</dbReference>
<dbReference type="Proteomes" id="UP000216605">
    <property type="component" value="Unassembled WGS sequence"/>
</dbReference>
<gene>
    <name evidence="2" type="ORF">CHU92_08560</name>
</gene>
<dbReference type="PANTHER" id="PTHR35535:SF1">
    <property type="entry name" value="HEAT SHOCK PROTEIN HSLJ"/>
    <property type="match status" value="1"/>
</dbReference>
<dbReference type="PANTHER" id="PTHR35535">
    <property type="entry name" value="HEAT SHOCK PROTEIN HSLJ"/>
    <property type="match status" value="1"/>
</dbReference>
<feature type="domain" description="DUF306" evidence="1">
    <location>
        <begin position="33"/>
        <end position="136"/>
    </location>
</feature>
<accession>A0A255Z6S2</accession>
<name>A0A255Z6S2_9FLAO</name>
<dbReference type="PROSITE" id="PS51257">
    <property type="entry name" value="PROKAR_LIPOPROTEIN"/>
    <property type="match status" value="1"/>
</dbReference>
<evidence type="ECO:0000313" key="2">
    <source>
        <dbReference type="EMBL" id="OYQ37233.1"/>
    </source>
</evidence>
<dbReference type="Pfam" id="PF03724">
    <property type="entry name" value="META"/>
    <property type="match status" value="1"/>
</dbReference>
<comment type="caution">
    <text evidence="2">The sequence shown here is derived from an EMBL/GenBank/DDBJ whole genome shotgun (WGS) entry which is preliminary data.</text>
</comment>
<evidence type="ECO:0000259" key="1">
    <source>
        <dbReference type="Pfam" id="PF03724"/>
    </source>
</evidence>
<dbReference type="AlphaFoldDB" id="A0A255Z6S2"/>
<sequence>MKTIIRNFIFIAITVLIALACGSTKEVDPRAILTGSTWELSAINGNPANPSAFSRGLPYVTFTADNKMMGKGGCNRFSGPYNLNTEGGINMGPLTSTKMACEGVNENEFFAALEKAKIAKIDTGKLTLLNGVTEVLVFVPRNKDQQ</sequence>
<dbReference type="InterPro" id="IPR005184">
    <property type="entry name" value="DUF306_Meta_HslJ"/>
</dbReference>
<dbReference type="RefSeq" id="WP_094414602.1">
    <property type="nucleotide sequence ID" value="NZ_NOXV01000257.1"/>
</dbReference>
<reference evidence="2 3" key="1">
    <citation type="submission" date="2017-07" db="EMBL/GenBank/DDBJ databases">
        <title>Flavobacterium cyanobacteriorum sp. nov., isolated from cyanobacterial aggregates in a eutrophic lake.</title>
        <authorList>
            <person name="Cai H."/>
        </authorList>
    </citation>
    <scope>NUCLEOTIDE SEQUENCE [LARGE SCALE GENOMIC DNA]</scope>
    <source>
        <strain evidence="2 3">TH021</strain>
    </source>
</reference>
<proteinExistence type="predicted"/>